<keyword evidence="4" id="KW-1185">Reference proteome</keyword>
<comment type="caution">
    <text evidence="3">The sequence shown here is derived from an EMBL/GenBank/DDBJ whole genome shotgun (WGS) entry which is preliminary data.</text>
</comment>
<accession>A0A5B1CMI2</accession>
<evidence type="ECO:0000313" key="4">
    <source>
        <dbReference type="Proteomes" id="UP000322699"/>
    </source>
</evidence>
<reference evidence="3 4" key="1">
    <citation type="submission" date="2019-08" db="EMBL/GenBank/DDBJ databases">
        <title>Deep-cultivation of Planctomycetes and their phenomic and genomic characterization uncovers novel biology.</title>
        <authorList>
            <person name="Wiegand S."/>
            <person name="Jogler M."/>
            <person name="Boedeker C."/>
            <person name="Pinto D."/>
            <person name="Vollmers J."/>
            <person name="Rivas-Marin E."/>
            <person name="Kohn T."/>
            <person name="Peeters S.H."/>
            <person name="Heuer A."/>
            <person name="Rast P."/>
            <person name="Oberbeckmann S."/>
            <person name="Bunk B."/>
            <person name="Jeske O."/>
            <person name="Meyerdierks A."/>
            <person name="Storesund J.E."/>
            <person name="Kallscheuer N."/>
            <person name="Luecker S."/>
            <person name="Lage O.M."/>
            <person name="Pohl T."/>
            <person name="Merkel B.J."/>
            <person name="Hornburger P."/>
            <person name="Mueller R.-W."/>
            <person name="Bruemmer F."/>
            <person name="Labrenz M."/>
            <person name="Spormann A.M."/>
            <person name="Op Den Camp H."/>
            <person name="Overmann J."/>
            <person name="Amann R."/>
            <person name="Jetten M.S.M."/>
            <person name="Mascher T."/>
            <person name="Medema M.H."/>
            <person name="Devos D.P."/>
            <person name="Kaster A.-K."/>
            <person name="Ovreas L."/>
            <person name="Rohde M."/>
            <person name="Galperin M.Y."/>
            <person name="Jogler C."/>
        </authorList>
    </citation>
    <scope>NUCLEOTIDE SEQUENCE [LARGE SCALE GENOMIC DNA]</scope>
    <source>
        <strain evidence="3 4">LF1</strain>
    </source>
</reference>
<feature type="chain" id="PRO_5023024002" description="Magnetosome protein MamS/MamX domain-containing protein" evidence="1">
    <location>
        <begin position="28"/>
        <end position="352"/>
    </location>
</feature>
<dbReference type="Proteomes" id="UP000322699">
    <property type="component" value="Unassembled WGS sequence"/>
</dbReference>
<dbReference type="RefSeq" id="WP_068264905.1">
    <property type="nucleotide sequence ID" value="NZ_LWSK01000072.1"/>
</dbReference>
<dbReference type="EMBL" id="VRLW01000001">
    <property type="protein sequence ID" value="KAA1261491.1"/>
    <property type="molecule type" value="Genomic_DNA"/>
</dbReference>
<evidence type="ECO:0000313" key="3">
    <source>
        <dbReference type="EMBL" id="KAA1261491.1"/>
    </source>
</evidence>
<proteinExistence type="predicted"/>
<gene>
    <name evidence="3" type="ORF">LF1_40410</name>
</gene>
<dbReference type="AlphaFoldDB" id="A0A5B1CMI2"/>
<sequence precursor="true">MKTQKKRTILAAVLGATCAMPMMHARADHEFGDNTPFYEDDSWYDVSEWFDGNDYNPTDEAIGRWDDELFTYADNATSSDNDNFLNWGDYGYNSGNESDWFYDYYDDGYATWENRFYSNYYDTNDDGVYDAYSSYSDTDGDGLYEDFNYYTFNSDADDQEKNRMQAKSQQKEMKSTEMQVSGNVEDTKMVNVRDRIHLIAMVSQSNGQPMMVDLGPDQAEVQLFKGDRVSATGHVMKVGEKSVLVANEASMKNGTIAIDRSGKKYQGTIEKVKTVSVRGTERKLAKVKTANDKTMMVDLGPASNLDSDLEQGAKITVQGVPVKVKDRVILMAHKIMHDGDQTRVDRRVAQAN</sequence>
<feature type="domain" description="Magnetosome protein MamS/MamX" evidence="2">
    <location>
        <begin position="263"/>
        <end position="340"/>
    </location>
</feature>
<feature type="signal peptide" evidence="1">
    <location>
        <begin position="1"/>
        <end position="27"/>
    </location>
</feature>
<evidence type="ECO:0000259" key="2">
    <source>
        <dbReference type="Pfam" id="PF26390"/>
    </source>
</evidence>
<dbReference type="Pfam" id="PF26390">
    <property type="entry name" value="MamS_MamX"/>
    <property type="match status" value="1"/>
</dbReference>
<dbReference type="OrthoDB" id="239433at2"/>
<keyword evidence="1" id="KW-0732">Signal</keyword>
<protein>
    <recommendedName>
        <fullName evidence="2">Magnetosome protein MamS/MamX domain-containing protein</fullName>
    </recommendedName>
</protein>
<organism evidence="3 4">
    <name type="scientific">Rubripirellula obstinata</name>
    <dbReference type="NCBI Taxonomy" id="406547"/>
    <lineage>
        <taxon>Bacteria</taxon>
        <taxon>Pseudomonadati</taxon>
        <taxon>Planctomycetota</taxon>
        <taxon>Planctomycetia</taxon>
        <taxon>Pirellulales</taxon>
        <taxon>Pirellulaceae</taxon>
        <taxon>Rubripirellula</taxon>
    </lineage>
</organism>
<evidence type="ECO:0000256" key="1">
    <source>
        <dbReference type="SAM" id="SignalP"/>
    </source>
</evidence>
<dbReference type="InterPro" id="IPR058837">
    <property type="entry name" value="MamS_MamX_dom"/>
</dbReference>
<name>A0A5B1CMI2_9BACT</name>